<evidence type="ECO:0000256" key="7">
    <source>
        <dbReference type="SAM" id="Phobius"/>
    </source>
</evidence>
<dbReference type="InterPro" id="IPR011527">
    <property type="entry name" value="ABC1_TM_dom"/>
</dbReference>
<evidence type="ECO:0000313" key="10">
    <source>
        <dbReference type="EMBL" id="MDS9470064.1"/>
    </source>
</evidence>
<dbReference type="Pfam" id="PF00664">
    <property type="entry name" value="ABC_membrane"/>
    <property type="match status" value="1"/>
</dbReference>
<feature type="transmembrane region" description="Helical" evidence="7">
    <location>
        <begin position="167"/>
        <end position="187"/>
    </location>
</feature>
<evidence type="ECO:0000256" key="4">
    <source>
        <dbReference type="ARBA" id="ARBA00022840"/>
    </source>
</evidence>
<dbReference type="RefSeq" id="WP_311162863.1">
    <property type="nucleotide sequence ID" value="NZ_JAVQLW010000005.1"/>
</dbReference>
<proteinExistence type="predicted"/>
<feature type="domain" description="ABC transporter" evidence="8">
    <location>
        <begin position="351"/>
        <end position="556"/>
    </location>
</feature>
<dbReference type="InterPro" id="IPR027417">
    <property type="entry name" value="P-loop_NTPase"/>
</dbReference>
<dbReference type="InterPro" id="IPR003593">
    <property type="entry name" value="AAA+_ATPase"/>
</dbReference>
<dbReference type="GO" id="GO:0005524">
    <property type="term" value="F:ATP binding"/>
    <property type="evidence" value="ECO:0007669"/>
    <property type="project" value="UniProtKB-KW"/>
</dbReference>
<dbReference type="Pfam" id="PF00005">
    <property type="entry name" value="ABC_tran"/>
    <property type="match status" value="1"/>
</dbReference>
<organism evidence="10 11">
    <name type="scientific">Paracoccus aurantius</name>
    <dbReference type="NCBI Taxonomy" id="3073814"/>
    <lineage>
        <taxon>Bacteria</taxon>
        <taxon>Pseudomonadati</taxon>
        <taxon>Pseudomonadota</taxon>
        <taxon>Alphaproteobacteria</taxon>
        <taxon>Rhodobacterales</taxon>
        <taxon>Paracoccaceae</taxon>
        <taxon>Paracoccus</taxon>
    </lineage>
</organism>
<dbReference type="PROSITE" id="PS50893">
    <property type="entry name" value="ABC_TRANSPORTER_2"/>
    <property type="match status" value="1"/>
</dbReference>
<dbReference type="SMART" id="SM00382">
    <property type="entry name" value="AAA"/>
    <property type="match status" value="1"/>
</dbReference>
<dbReference type="EMBL" id="JAVQLW010000005">
    <property type="protein sequence ID" value="MDS9470064.1"/>
    <property type="molecule type" value="Genomic_DNA"/>
</dbReference>
<evidence type="ECO:0000259" key="8">
    <source>
        <dbReference type="PROSITE" id="PS50893"/>
    </source>
</evidence>
<dbReference type="Gene3D" id="1.20.1560.10">
    <property type="entry name" value="ABC transporter type 1, transmembrane domain"/>
    <property type="match status" value="1"/>
</dbReference>
<dbReference type="PANTHER" id="PTHR24221:SF261">
    <property type="entry name" value="GLUTATHIONE_L-CYSTEINE TRANSPORT SYSTEM ATP-BINDING_PERMEASE PROTEIN CYDD"/>
    <property type="match status" value="1"/>
</dbReference>
<dbReference type="InterPro" id="IPR003439">
    <property type="entry name" value="ABC_transporter-like_ATP-bd"/>
</dbReference>
<feature type="transmembrane region" description="Helical" evidence="7">
    <location>
        <begin position="143"/>
        <end position="161"/>
    </location>
</feature>
<accession>A0ABU2HZN0</accession>
<evidence type="ECO:0000313" key="11">
    <source>
        <dbReference type="Proteomes" id="UP001269144"/>
    </source>
</evidence>
<dbReference type="PANTHER" id="PTHR24221">
    <property type="entry name" value="ATP-BINDING CASSETTE SUB-FAMILY B"/>
    <property type="match status" value="1"/>
</dbReference>
<evidence type="ECO:0000259" key="9">
    <source>
        <dbReference type="PROSITE" id="PS50929"/>
    </source>
</evidence>
<dbReference type="InterPro" id="IPR036640">
    <property type="entry name" value="ABC1_TM_sf"/>
</dbReference>
<feature type="transmembrane region" description="Helical" evidence="7">
    <location>
        <begin position="31"/>
        <end position="54"/>
    </location>
</feature>
<dbReference type="Gene3D" id="3.40.50.300">
    <property type="entry name" value="P-loop containing nucleotide triphosphate hydrolases"/>
    <property type="match status" value="1"/>
</dbReference>
<feature type="transmembrane region" description="Helical" evidence="7">
    <location>
        <begin position="66"/>
        <end position="83"/>
    </location>
</feature>
<comment type="caution">
    <text evidence="10">The sequence shown here is derived from an EMBL/GenBank/DDBJ whole genome shotgun (WGS) entry which is preliminary data.</text>
</comment>
<gene>
    <name evidence="10" type="ORF">RGQ15_21160</name>
</gene>
<keyword evidence="6 7" id="KW-0472">Membrane</keyword>
<dbReference type="SUPFAM" id="SSF90123">
    <property type="entry name" value="ABC transporter transmembrane region"/>
    <property type="match status" value="1"/>
</dbReference>
<dbReference type="PROSITE" id="PS00211">
    <property type="entry name" value="ABC_TRANSPORTER_1"/>
    <property type="match status" value="1"/>
</dbReference>
<comment type="subcellular location">
    <subcellularLocation>
        <location evidence="1">Cell membrane</location>
        <topology evidence="1">Multi-pass membrane protein</topology>
    </subcellularLocation>
</comment>
<keyword evidence="3" id="KW-0547">Nucleotide-binding</keyword>
<keyword evidence="4 10" id="KW-0067">ATP-binding</keyword>
<dbReference type="Proteomes" id="UP001269144">
    <property type="component" value="Unassembled WGS sequence"/>
</dbReference>
<evidence type="ECO:0000256" key="1">
    <source>
        <dbReference type="ARBA" id="ARBA00004651"/>
    </source>
</evidence>
<feature type="transmembrane region" description="Helical" evidence="7">
    <location>
        <begin position="245"/>
        <end position="272"/>
    </location>
</feature>
<keyword evidence="2 7" id="KW-0812">Transmembrane</keyword>
<evidence type="ECO:0000256" key="3">
    <source>
        <dbReference type="ARBA" id="ARBA00022741"/>
    </source>
</evidence>
<evidence type="ECO:0000256" key="6">
    <source>
        <dbReference type="ARBA" id="ARBA00023136"/>
    </source>
</evidence>
<keyword evidence="5 7" id="KW-1133">Transmembrane helix</keyword>
<sequence>MALKAAVSGRRGKPQPGDRILGPVAGELRNAAWLSILAGVIWPLQAAAIAWAIAGWAGGQPPMDRAGIAALAFAMGGIARALLEDRAGAILFRAAEGVISRERGQLIRRAARAPDGIGSAEVAALIVQKLPLLAPWISRYQLALMRTAVLPLLLLLLSFWHSWLVGLTLLIAGPLIPVFMALVGMAAEQESRRQLAEVGTLNGMLMERLSAMLDIRLLGAGERMTQDFRQRADTLRVRSMAVLKIAFLSSTVLELFSALGVAMVAVFVGFTLLGEIGFGSWGTPLSLGEGVFLLLIAPEFFQPMRDLAAAWHDRATGLAVIAELDELDRAERVALLGRGEPGQPLPGPISIRVEDAVALLGKRKLALPDIILGPAETLALTGPSGIGKTTALAAIAGLLPLAAGRIEVNGRVLDAETADDWRARVAFVPQKAHFSDMCLGEWLDLRRSGADQWPALRLVEADRIVTRLPRGLGTRLGETGGGVSGGEARRLMLARAVLSGGDLILADEPTADLDAETADRITQALLRLAAEGRSIIVATHDHRLAAAMGRTLEFRG</sequence>
<evidence type="ECO:0000256" key="5">
    <source>
        <dbReference type="ARBA" id="ARBA00022989"/>
    </source>
</evidence>
<protein>
    <submittedName>
        <fullName evidence="10">ATP-binding cassette domain-containing protein</fullName>
    </submittedName>
</protein>
<dbReference type="InterPro" id="IPR017871">
    <property type="entry name" value="ABC_transporter-like_CS"/>
</dbReference>
<dbReference type="CDD" id="cd18584">
    <property type="entry name" value="ABC_6TM_AarD_CydD"/>
    <property type="match status" value="1"/>
</dbReference>
<dbReference type="InterPro" id="IPR039421">
    <property type="entry name" value="Type_1_exporter"/>
</dbReference>
<dbReference type="PROSITE" id="PS50929">
    <property type="entry name" value="ABC_TM1F"/>
    <property type="match status" value="1"/>
</dbReference>
<keyword evidence="11" id="KW-1185">Reference proteome</keyword>
<feature type="domain" description="ABC transmembrane type-1" evidence="9">
    <location>
        <begin position="34"/>
        <end position="316"/>
    </location>
</feature>
<dbReference type="SUPFAM" id="SSF52540">
    <property type="entry name" value="P-loop containing nucleoside triphosphate hydrolases"/>
    <property type="match status" value="1"/>
</dbReference>
<evidence type="ECO:0000256" key="2">
    <source>
        <dbReference type="ARBA" id="ARBA00022692"/>
    </source>
</evidence>
<reference evidence="11" key="1">
    <citation type="submission" date="2023-07" db="EMBL/GenBank/DDBJ databases">
        <title>Paracoccus sp. MBLB3053 whole genome sequence.</title>
        <authorList>
            <person name="Hwang C.Y."/>
            <person name="Cho E.-S."/>
            <person name="Seo M.-J."/>
        </authorList>
    </citation>
    <scope>NUCLEOTIDE SEQUENCE [LARGE SCALE GENOMIC DNA]</scope>
    <source>
        <strain evidence="11">MBLB3053</strain>
    </source>
</reference>
<name>A0ABU2HZN0_9RHOB</name>